<protein>
    <recommendedName>
        <fullName evidence="3">Secreted protein</fullName>
    </recommendedName>
</protein>
<comment type="caution">
    <text evidence="1">The sequence shown here is derived from an EMBL/GenBank/DDBJ whole genome shotgun (WGS) entry which is preliminary data.</text>
</comment>
<reference evidence="1 2" key="1">
    <citation type="journal article" date="2023" name="Sci. Data">
        <title>Genome assembly of the Korean intertidal mud-creeper Batillaria attramentaria.</title>
        <authorList>
            <person name="Patra A.K."/>
            <person name="Ho P.T."/>
            <person name="Jun S."/>
            <person name="Lee S.J."/>
            <person name="Kim Y."/>
            <person name="Won Y.J."/>
        </authorList>
    </citation>
    <scope>NUCLEOTIDE SEQUENCE [LARGE SCALE GENOMIC DNA]</scope>
    <source>
        <strain evidence="1">Wonlab-2016</strain>
    </source>
</reference>
<proteinExistence type="predicted"/>
<dbReference type="AlphaFoldDB" id="A0ABD0LES1"/>
<gene>
    <name evidence="1" type="ORF">BaRGS_00011066</name>
</gene>
<dbReference type="Proteomes" id="UP001519460">
    <property type="component" value="Unassembled WGS sequence"/>
</dbReference>
<keyword evidence="2" id="KW-1185">Reference proteome</keyword>
<feature type="non-terminal residue" evidence="1">
    <location>
        <position position="99"/>
    </location>
</feature>
<sequence length="99" mass="11283">MIMDTYKRLASHRPLWRRIKITVGVLLVLFLVSRSAIVCANFPTVLWLGADACSAWKGKNSKMNDKDDKNTARANVETKRLRKNRTVQHNTVGLLCNSR</sequence>
<accession>A0ABD0LES1</accession>
<organism evidence="1 2">
    <name type="scientific">Batillaria attramentaria</name>
    <dbReference type="NCBI Taxonomy" id="370345"/>
    <lineage>
        <taxon>Eukaryota</taxon>
        <taxon>Metazoa</taxon>
        <taxon>Spiralia</taxon>
        <taxon>Lophotrochozoa</taxon>
        <taxon>Mollusca</taxon>
        <taxon>Gastropoda</taxon>
        <taxon>Caenogastropoda</taxon>
        <taxon>Sorbeoconcha</taxon>
        <taxon>Cerithioidea</taxon>
        <taxon>Batillariidae</taxon>
        <taxon>Batillaria</taxon>
    </lineage>
</organism>
<name>A0ABD0LES1_9CAEN</name>
<evidence type="ECO:0000313" key="1">
    <source>
        <dbReference type="EMBL" id="KAK7497671.1"/>
    </source>
</evidence>
<evidence type="ECO:0000313" key="2">
    <source>
        <dbReference type="Proteomes" id="UP001519460"/>
    </source>
</evidence>
<dbReference type="EMBL" id="JACVVK020000056">
    <property type="protein sequence ID" value="KAK7497671.1"/>
    <property type="molecule type" value="Genomic_DNA"/>
</dbReference>
<evidence type="ECO:0008006" key="3">
    <source>
        <dbReference type="Google" id="ProtNLM"/>
    </source>
</evidence>